<evidence type="ECO:0000256" key="1">
    <source>
        <dbReference type="ARBA" id="ARBA00022729"/>
    </source>
</evidence>
<feature type="compositionally biased region" description="Acidic residues" evidence="3">
    <location>
        <begin position="353"/>
        <end position="362"/>
    </location>
</feature>
<keyword evidence="1" id="KW-0732">Signal</keyword>
<dbReference type="Gene3D" id="4.10.1080.10">
    <property type="entry name" value="TSP type-3 repeat"/>
    <property type="match status" value="1"/>
</dbReference>
<keyword evidence="2" id="KW-0472">Membrane</keyword>
<feature type="compositionally biased region" description="Low complexity" evidence="3">
    <location>
        <begin position="409"/>
        <end position="419"/>
    </location>
</feature>
<dbReference type="CDD" id="cd07185">
    <property type="entry name" value="OmpA_C-like"/>
    <property type="match status" value="1"/>
</dbReference>
<dbReference type="InterPro" id="IPR028974">
    <property type="entry name" value="TSP_type-3_rpt"/>
</dbReference>
<dbReference type="EMBL" id="CP012673">
    <property type="protein sequence ID" value="AUX41850.1"/>
    <property type="molecule type" value="Genomic_DNA"/>
</dbReference>
<dbReference type="AlphaFoldDB" id="A0A2L0ERG0"/>
<evidence type="ECO:0000313" key="5">
    <source>
        <dbReference type="EMBL" id="AUX41850.1"/>
    </source>
</evidence>
<dbReference type="GO" id="GO:0007155">
    <property type="term" value="P:cell adhesion"/>
    <property type="evidence" value="ECO:0007669"/>
    <property type="project" value="InterPro"/>
</dbReference>
<dbReference type="Proteomes" id="UP000238348">
    <property type="component" value="Chromosome"/>
</dbReference>
<dbReference type="PROSITE" id="PS51123">
    <property type="entry name" value="OMPA_2"/>
    <property type="match status" value="1"/>
</dbReference>
<dbReference type="InterPro" id="IPR036737">
    <property type="entry name" value="OmpA-like_sf"/>
</dbReference>
<dbReference type="SUPFAM" id="SSF103088">
    <property type="entry name" value="OmpA-like"/>
    <property type="match status" value="1"/>
</dbReference>
<feature type="domain" description="OmpA-like" evidence="4">
    <location>
        <begin position="461"/>
        <end position="581"/>
    </location>
</feature>
<dbReference type="InterPro" id="IPR006665">
    <property type="entry name" value="OmpA-like"/>
</dbReference>
<evidence type="ECO:0000256" key="3">
    <source>
        <dbReference type="SAM" id="MobiDB-lite"/>
    </source>
</evidence>
<feature type="compositionally biased region" description="Acidic residues" evidence="3">
    <location>
        <begin position="426"/>
        <end position="436"/>
    </location>
</feature>
<dbReference type="PANTHER" id="PTHR30329">
    <property type="entry name" value="STATOR ELEMENT OF FLAGELLAR MOTOR COMPLEX"/>
    <property type="match status" value="1"/>
</dbReference>
<organism evidence="5 6">
    <name type="scientific">Sorangium cellulosum</name>
    <name type="common">Polyangium cellulosum</name>
    <dbReference type="NCBI Taxonomy" id="56"/>
    <lineage>
        <taxon>Bacteria</taxon>
        <taxon>Pseudomonadati</taxon>
        <taxon>Myxococcota</taxon>
        <taxon>Polyangia</taxon>
        <taxon>Polyangiales</taxon>
        <taxon>Polyangiaceae</taxon>
        <taxon>Sorangium</taxon>
    </lineage>
</organism>
<dbReference type="OrthoDB" id="9805566at2"/>
<evidence type="ECO:0000259" key="4">
    <source>
        <dbReference type="PROSITE" id="PS51123"/>
    </source>
</evidence>
<gene>
    <name evidence="5" type="primary">hofQ</name>
    <name evidence="5" type="ORF">SOCE26_032750</name>
</gene>
<dbReference type="Gene3D" id="3.30.1330.60">
    <property type="entry name" value="OmpA-like domain"/>
    <property type="match status" value="1"/>
</dbReference>
<dbReference type="GO" id="GO:0016020">
    <property type="term" value="C:membrane"/>
    <property type="evidence" value="ECO:0007669"/>
    <property type="project" value="UniProtKB-UniRule"/>
</dbReference>
<dbReference type="RefSeq" id="WP_104980565.1">
    <property type="nucleotide sequence ID" value="NZ_CP012673.1"/>
</dbReference>
<reference evidence="5 6" key="1">
    <citation type="submission" date="2015-09" db="EMBL/GenBank/DDBJ databases">
        <title>Sorangium comparison.</title>
        <authorList>
            <person name="Zaburannyi N."/>
            <person name="Bunk B."/>
            <person name="Overmann J."/>
            <person name="Mueller R."/>
        </authorList>
    </citation>
    <scope>NUCLEOTIDE SEQUENCE [LARGE SCALE GENOMIC DNA]</scope>
    <source>
        <strain evidence="5 6">So ce26</strain>
    </source>
</reference>
<dbReference type="Pfam" id="PF00691">
    <property type="entry name" value="OmpA"/>
    <property type="match status" value="1"/>
</dbReference>
<sequence>MRGLITVGAALAGALGGIALGTSPARADGPGAIALSRFEPTPAGDPLFGVPSPFVGGHLVPRAVVVLDHAEDPLSISDGDASSDDRVVVGSQSLLHLGGSLSLWDRLLVSASLPLALAQSGDGPAAAAGGGEPAAPSSPALGDLRLGARIRLLGGERDGLQIGAGAMLHVPTGSSDAYVGEGAVRVTPQLVLGGRTARLVWSVAGGAVMRGSENPSTLAYGGGAAALLWDERLEVGPELRAETMLQGSSLSLTARERVAVEQGTSAELLLGARVRPLPGLVVGAAAGPGLGEAIGTPSFRAVGMVAWAPPAPPPERAESPDPDEDGVSGAADVCPYTYGPKSADARRNGCPVEDQDEDGVADPDDRCPEAAAGGGGGDPARPGCPADQDGDGLPDALDLCPAEKGEAAGGAARPGCPAAPQKPADQDGDGLLDDADACPRERGPASDDAAARGCPARVRVQGEEVVLLSPVVFRVLKNDPAPIDPKSEAVLAEVRDVIEQHPEWTRIEVQAHTDDAGNARFNETLSTARAEAVRRWLVGKGIAAERLVAKGYGSSRPIADNKSAAGREKNRRVQLLVLEKK</sequence>
<proteinExistence type="predicted"/>
<dbReference type="InterPro" id="IPR003367">
    <property type="entry name" value="Thrombospondin_3-like_rpt"/>
</dbReference>
<evidence type="ECO:0000256" key="2">
    <source>
        <dbReference type="PROSITE-ProRule" id="PRU00473"/>
    </source>
</evidence>
<dbReference type="GO" id="GO:0005509">
    <property type="term" value="F:calcium ion binding"/>
    <property type="evidence" value="ECO:0007669"/>
    <property type="project" value="InterPro"/>
</dbReference>
<dbReference type="Pfam" id="PF02412">
    <property type="entry name" value="TSP_3"/>
    <property type="match status" value="2"/>
</dbReference>
<feature type="region of interest" description="Disordered" evidence="3">
    <location>
        <begin position="305"/>
        <end position="450"/>
    </location>
</feature>
<name>A0A2L0ERG0_SORCE</name>
<accession>A0A2L0ERG0</accession>
<evidence type="ECO:0000313" key="6">
    <source>
        <dbReference type="Proteomes" id="UP000238348"/>
    </source>
</evidence>
<dbReference type="SUPFAM" id="SSF103647">
    <property type="entry name" value="TSP type-3 repeat"/>
    <property type="match status" value="1"/>
</dbReference>
<dbReference type="InterPro" id="IPR050330">
    <property type="entry name" value="Bact_OuterMem_StrucFunc"/>
</dbReference>
<dbReference type="PANTHER" id="PTHR30329:SF21">
    <property type="entry name" value="LIPOPROTEIN YIAD-RELATED"/>
    <property type="match status" value="1"/>
</dbReference>
<protein>
    <submittedName>
        <fullName evidence="5">Porin</fullName>
    </submittedName>
</protein>